<accession>R7Z274</accession>
<dbReference type="RefSeq" id="XP_007783617.1">
    <property type="nucleotide sequence ID" value="XM_007785427.1"/>
</dbReference>
<evidence type="ECO:0000313" key="1">
    <source>
        <dbReference type="EMBL" id="EON68300.1"/>
    </source>
</evidence>
<protein>
    <submittedName>
        <fullName evidence="1">Uncharacterized protein</fullName>
    </submittedName>
</protein>
<gene>
    <name evidence="1" type="ORF">W97_07558</name>
</gene>
<dbReference type="OrthoDB" id="5418899at2759"/>
<dbReference type="EMBL" id="JH767595">
    <property type="protein sequence ID" value="EON68300.1"/>
    <property type="molecule type" value="Genomic_DNA"/>
</dbReference>
<dbReference type="AlphaFoldDB" id="R7Z274"/>
<dbReference type="GeneID" id="19904869"/>
<dbReference type="HOGENOM" id="CLU_1343178_0_0_1"/>
<name>R7Z274_CONA1</name>
<sequence>MDEITKIDNPIDTSADRNHRSEEALAAIAVLCVYELLDAPGPEWIAHMSALPLLGTAPAQILDTLSPQPPPRELSKRSIFWNFVRQDYLYAFIHETRTRLNPDDPQFWRESGLLVGENGFLEPHCATDAGNYTCLTTDEDLVSHCLFWILGKIANFIVALVELDPDESNEPNASSGKLSHDEITSEWLHNSSKSKRDANIGTKC</sequence>
<organism evidence="1 2">
    <name type="scientific">Coniosporium apollinis (strain CBS 100218)</name>
    <name type="common">Rock-inhabiting black yeast</name>
    <dbReference type="NCBI Taxonomy" id="1168221"/>
    <lineage>
        <taxon>Eukaryota</taxon>
        <taxon>Fungi</taxon>
        <taxon>Dikarya</taxon>
        <taxon>Ascomycota</taxon>
        <taxon>Pezizomycotina</taxon>
        <taxon>Dothideomycetes</taxon>
        <taxon>Dothideomycetes incertae sedis</taxon>
        <taxon>Coniosporium</taxon>
    </lineage>
</organism>
<dbReference type="Proteomes" id="UP000016924">
    <property type="component" value="Unassembled WGS sequence"/>
</dbReference>
<evidence type="ECO:0000313" key="2">
    <source>
        <dbReference type="Proteomes" id="UP000016924"/>
    </source>
</evidence>
<proteinExistence type="predicted"/>
<reference evidence="2" key="1">
    <citation type="submission" date="2012-06" db="EMBL/GenBank/DDBJ databases">
        <title>The genome sequence of Coniosporium apollinis CBS 100218.</title>
        <authorList>
            <consortium name="The Broad Institute Genome Sequencing Platform"/>
            <person name="Cuomo C."/>
            <person name="Gorbushina A."/>
            <person name="Noack S."/>
            <person name="Walker B."/>
            <person name="Young S.K."/>
            <person name="Zeng Q."/>
            <person name="Gargeya S."/>
            <person name="Fitzgerald M."/>
            <person name="Haas B."/>
            <person name="Abouelleil A."/>
            <person name="Alvarado L."/>
            <person name="Arachchi H.M."/>
            <person name="Berlin A.M."/>
            <person name="Chapman S.B."/>
            <person name="Goldberg J."/>
            <person name="Griggs A."/>
            <person name="Gujja S."/>
            <person name="Hansen M."/>
            <person name="Howarth C."/>
            <person name="Imamovic A."/>
            <person name="Larimer J."/>
            <person name="McCowan C."/>
            <person name="Montmayeur A."/>
            <person name="Murphy C."/>
            <person name="Neiman D."/>
            <person name="Pearson M."/>
            <person name="Priest M."/>
            <person name="Roberts A."/>
            <person name="Saif S."/>
            <person name="Shea T."/>
            <person name="Sisk P."/>
            <person name="Sykes S."/>
            <person name="Wortman J."/>
            <person name="Nusbaum C."/>
            <person name="Birren B."/>
        </authorList>
    </citation>
    <scope>NUCLEOTIDE SEQUENCE [LARGE SCALE GENOMIC DNA]</scope>
    <source>
        <strain evidence="2">CBS 100218</strain>
    </source>
</reference>
<keyword evidence="2" id="KW-1185">Reference proteome</keyword>